<reference evidence="3" key="1">
    <citation type="journal article" date="2020" name="Nature">
        <title>Giant virus diversity and host interactions through global metagenomics.</title>
        <authorList>
            <person name="Schulz F."/>
            <person name="Roux S."/>
            <person name="Paez-Espino D."/>
            <person name="Jungbluth S."/>
            <person name="Walsh D.A."/>
            <person name="Denef V.J."/>
            <person name="McMahon K.D."/>
            <person name="Konstantinidis K.T."/>
            <person name="Eloe-Fadrosh E.A."/>
            <person name="Kyrpides N.C."/>
            <person name="Woyke T."/>
        </authorList>
    </citation>
    <scope>NUCLEOTIDE SEQUENCE</scope>
    <source>
        <strain evidence="3">GVMAG-M-3300024261-37</strain>
    </source>
</reference>
<sequence>MVKKLISKSPKFVKNALTNKYVLYGVLVMSIMNILGYIEMNDFDSLALFMGSGVLMSYFSKNMIIILLTAMFFGNCKVCASALNEREGFKEGTSSMSKKARGSKKVTLYMKTGAQQGGAKCVEATNRTGQCKQDTTKCKNCSGKNVCFGCADWGTKCGKQNMRASKSPCKNFKKSGFTQRSTPEKIDNGKRETTDTDINYGASLETAFNTLNNLTGGKDGLAQMTNTTSDLVDTQHKLMESITNMGPTIMAAKETLEGMKMPSIEKMSALLSRMNSGNNAGLMAT</sequence>
<dbReference type="EMBL" id="MN740232">
    <property type="protein sequence ID" value="QHT94853.1"/>
    <property type="molecule type" value="Genomic_DNA"/>
</dbReference>
<protein>
    <submittedName>
        <fullName evidence="3">Uncharacterized protein</fullName>
    </submittedName>
</protein>
<feature type="compositionally biased region" description="Basic and acidic residues" evidence="1">
    <location>
        <begin position="182"/>
        <end position="194"/>
    </location>
</feature>
<dbReference type="AlphaFoldDB" id="A0A6C0ITH2"/>
<feature type="region of interest" description="Disordered" evidence="1">
    <location>
        <begin position="175"/>
        <end position="194"/>
    </location>
</feature>
<evidence type="ECO:0000256" key="2">
    <source>
        <dbReference type="SAM" id="Phobius"/>
    </source>
</evidence>
<evidence type="ECO:0000256" key="1">
    <source>
        <dbReference type="SAM" id="MobiDB-lite"/>
    </source>
</evidence>
<keyword evidence="2" id="KW-0812">Transmembrane</keyword>
<proteinExistence type="predicted"/>
<accession>A0A6C0ITH2</accession>
<evidence type="ECO:0000313" key="3">
    <source>
        <dbReference type="EMBL" id="QHT94853.1"/>
    </source>
</evidence>
<name>A0A6C0ITH2_9ZZZZ</name>
<organism evidence="3">
    <name type="scientific">viral metagenome</name>
    <dbReference type="NCBI Taxonomy" id="1070528"/>
    <lineage>
        <taxon>unclassified sequences</taxon>
        <taxon>metagenomes</taxon>
        <taxon>organismal metagenomes</taxon>
    </lineage>
</organism>
<keyword evidence="2" id="KW-0472">Membrane</keyword>
<feature type="transmembrane region" description="Helical" evidence="2">
    <location>
        <begin position="21"/>
        <end position="38"/>
    </location>
</feature>
<feature type="transmembrane region" description="Helical" evidence="2">
    <location>
        <begin position="58"/>
        <end position="80"/>
    </location>
</feature>
<keyword evidence="2" id="KW-1133">Transmembrane helix</keyword>